<evidence type="ECO:0000256" key="7">
    <source>
        <dbReference type="ARBA" id="ARBA00023136"/>
    </source>
</evidence>
<evidence type="ECO:0000256" key="6">
    <source>
        <dbReference type="ARBA" id="ARBA00022989"/>
    </source>
</evidence>
<feature type="transmembrane region" description="Helical" evidence="8">
    <location>
        <begin position="244"/>
        <end position="271"/>
    </location>
</feature>
<evidence type="ECO:0000313" key="9">
    <source>
        <dbReference type="EMBL" id="ANZ45517.1"/>
    </source>
</evidence>
<keyword evidence="5 8" id="KW-0812">Transmembrane</keyword>
<dbReference type="Pfam" id="PF01235">
    <property type="entry name" value="Na_Ala_symp"/>
    <property type="match status" value="1"/>
</dbReference>
<keyword evidence="10" id="KW-1185">Reference proteome</keyword>
<evidence type="ECO:0000256" key="5">
    <source>
        <dbReference type="ARBA" id="ARBA00022692"/>
    </source>
</evidence>
<dbReference type="EMBL" id="CP016757">
    <property type="protein sequence ID" value="ANZ45517.1"/>
    <property type="molecule type" value="Genomic_DNA"/>
</dbReference>
<gene>
    <name evidence="9" type="ORF">BED41_10810</name>
</gene>
<feature type="transmembrane region" description="Helical" evidence="8">
    <location>
        <begin position="424"/>
        <end position="447"/>
    </location>
</feature>
<dbReference type="Gene3D" id="1.20.1740.10">
    <property type="entry name" value="Amino acid/polyamine transporter I"/>
    <property type="match status" value="1"/>
</dbReference>
<comment type="subcellular location">
    <subcellularLocation>
        <location evidence="1 8">Cell membrane</location>
        <topology evidence="1 8">Multi-pass membrane protein</topology>
    </subcellularLocation>
</comment>
<dbReference type="RefSeq" id="WP_066745943.1">
    <property type="nucleotide sequence ID" value="NZ_CALCLR010000086.1"/>
</dbReference>
<accession>A0A1B2I6E4</accession>
<keyword evidence="8" id="KW-0769">Symport</keyword>
<dbReference type="GO" id="GO:0005283">
    <property type="term" value="F:amino acid:sodium symporter activity"/>
    <property type="evidence" value="ECO:0007669"/>
    <property type="project" value="InterPro"/>
</dbReference>
<dbReference type="STRING" id="1197717.BED41_10810"/>
<dbReference type="Proteomes" id="UP000093044">
    <property type="component" value="Chromosome"/>
</dbReference>
<protein>
    <submittedName>
        <fullName evidence="9">Uncharacterized protein</fullName>
    </submittedName>
</protein>
<dbReference type="PRINTS" id="PR00175">
    <property type="entry name" value="NAALASMPORT"/>
</dbReference>
<keyword evidence="3 8" id="KW-0813">Transport</keyword>
<keyword evidence="7 8" id="KW-0472">Membrane</keyword>
<dbReference type="PANTHER" id="PTHR30330:SF14">
    <property type="entry name" value="SODIUM_AMINO ACID (ALANINE) SYMPORTER"/>
    <property type="match status" value="1"/>
</dbReference>
<feature type="transmembrane region" description="Helical" evidence="8">
    <location>
        <begin position="72"/>
        <end position="96"/>
    </location>
</feature>
<evidence type="ECO:0000313" key="10">
    <source>
        <dbReference type="Proteomes" id="UP000093044"/>
    </source>
</evidence>
<feature type="transmembrane region" description="Helical" evidence="8">
    <location>
        <begin position="399"/>
        <end position="418"/>
    </location>
</feature>
<feature type="transmembrane region" description="Helical" evidence="8">
    <location>
        <begin position="152"/>
        <end position="170"/>
    </location>
</feature>
<feature type="transmembrane region" description="Helical" evidence="8">
    <location>
        <begin position="354"/>
        <end position="378"/>
    </location>
</feature>
<evidence type="ECO:0000256" key="4">
    <source>
        <dbReference type="ARBA" id="ARBA00022475"/>
    </source>
</evidence>
<evidence type="ECO:0000256" key="2">
    <source>
        <dbReference type="ARBA" id="ARBA00009261"/>
    </source>
</evidence>
<dbReference type="GeneID" id="83058337"/>
<keyword evidence="4 8" id="KW-1003">Cell membrane</keyword>
<organism evidence="9 10">
    <name type="scientific">Cloacibacillus porcorum</name>
    <dbReference type="NCBI Taxonomy" id="1197717"/>
    <lineage>
        <taxon>Bacteria</taxon>
        <taxon>Thermotogati</taxon>
        <taxon>Synergistota</taxon>
        <taxon>Synergistia</taxon>
        <taxon>Synergistales</taxon>
        <taxon>Synergistaceae</taxon>
        <taxon>Cloacibacillus</taxon>
    </lineage>
</organism>
<sequence>MLALVENTLSTLVDILWGPSLLISLIGTGIWFTLITKFWPVRYFGKAMRQCLNMDKDTSLSKAPGIVTPYQAASIAIAGAIGTGNIGGVASAIALGGPGVLFWMWVTAIVGMATKLVEITLAVYYRDKKVNGDTWGGPTFYMEKGIGKKTKLWIPLAWTFGLGIMIQYFISLENFTVSEALTEAFGINQIYTSLFYGFMCAIVVIGGFKKVAGFAAKMLPLMSILYVAAGLFIIAINVHKLPDVFALIIAKAFTPCAAIGGFAGASLLLAIRTGISRSLFSNEAGWGASPMAHASAKTNHPVEQGLWGIFEVFVDTMVICTITALVILVTGEWSSGEAGATLTMRSFRSGMGPMGFYFVAFVAFLFSWTTSTSWSSYFQTLLEHAFRSKPKVAAKIDRLMRMCYVLPGILSTIFIVNIGIKTEIVWLVSDIATSLPTYVNLFAILFLTKKFLAILKDYEGKRVLWGKEIFYKYDKEI</sequence>
<dbReference type="KEGG" id="cpor:BED41_10810"/>
<dbReference type="AlphaFoldDB" id="A0A1B2I6E4"/>
<feature type="transmembrane region" description="Helical" evidence="8">
    <location>
        <begin position="190"/>
        <end position="208"/>
    </location>
</feature>
<dbReference type="InterPro" id="IPR001463">
    <property type="entry name" value="Na/Ala_symport"/>
</dbReference>
<dbReference type="PANTHER" id="PTHR30330">
    <property type="entry name" value="AGSS FAMILY TRANSPORTER, SODIUM-ALANINE"/>
    <property type="match status" value="1"/>
</dbReference>
<feature type="transmembrane region" description="Helical" evidence="8">
    <location>
        <begin position="220"/>
        <end position="238"/>
    </location>
</feature>
<evidence type="ECO:0000256" key="1">
    <source>
        <dbReference type="ARBA" id="ARBA00004651"/>
    </source>
</evidence>
<feature type="transmembrane region" description="Helical" evidence="8">
    <location>
        <begin position="102"/>
        <end position="125"/>
    </location>
</feature>
<dbReference type="NCBIfam" id="TIGR00835">
    <property type="entry name" value="agcS"/>
    <property type="match status" value="1"/>
</dbReference>
<dbReference type="GO" id="GO:0005886">
    <property type="term" value="C:plasma membrane"/>
    <property type="evidence" value="ECO:0007669"/>
    <property type="project" value="UniProtKB-SubCell"/>
</dbReference>
<proteinExistence type="inferred from homology"/>
<reference evidence="9" key="1">
    <citation type="submission" date="2016-08" db="EMBL/GenBank/DDBJ databases">
        <title>Complete genome of Cloacibacillus porcorum.</title>
        <authorList>
            <person name="Looft T."/>
            <person name="Bayles D.O."/>
            <person name="Alt D.P."/>
        </authorList>
    </citation>
    <scope>NUCLEOTIDE SEQUENCE [LARGE SCALE GENOMIC DNA]</scope>
    <source>
        <strain evidence="9">CL-84</strain>
    </source>
</reference>
<feature type="transmembrane region" description="Helical" evidence="8">
    <location>
        <begin position="312"/>
        <end position="334"/>
    </location>
</feature>
<evidence type="ECO:0000256" key="3">
    <source>
        <dbReference type="ARBA" id="ARBA00022448"/>
    </source>
</evidence>
<name>A0A1B2I6E4_9BACT</name>
<evidence type="ECO:0000256" key="8">
    <source>
        <dbReference type="RuleBase" id="RU363064"/>
    </source>
</evidence>
<feature type="transmembrane region" description="Helical" evidence="8">
    <location>
        <begin position="20"/>
        <end position="39"/>
    </location>
</feature>
<dbReference type="OrthoDB" id="9804874at2"/>
<comment type="similarity">
    <text evidence="2 8">Belongs to the alanine or glycine:cation symporter (AGCS) (TC 2.A.25) family.</text>
</comment>
<keyword evidence="6 8" id="KW-1133">Transmembrane helix</keyword>